<sequence>MAQRYLRDGIPSRATYCYERLMYLGCLRRTGYLRLALVYTKQRKDNAAERVLNRYRAIYKY</sequence>
<name>A0A8S5PGK2_9CAUD</name>
<reference evidence="1" key="1">
    <citation type="journal article" date="2021" name="Proc. Natl. Acad. Sci. U.S.A.">
        <title>A Catalog of Tens of Thousands of Viruses from Human Metagenomes Reveals Hidden Associations with Chronic Diseases.</title>
        <authorList>
            <person name="Tisza M.J."/>
            <person name="Buck C.B."/>
        </authorList>
    </citation>
    <scope>NUCLEOTIDE SEQUENCE</scope>
    <source>
        <strain evidence="1">CtM5A27</strain>
    </source>
</reference>
<protein>
    <submittedName>
        <fullName evidence="1">Uncharacterized protein</fullName>
    </submittedName>
</protein>
<organism evidence="1">
    <name type="scientific">Siphoviridae sp. ctM5A27</name>
    <dbReference type="NCBI Taxonomy" id="2825459"/>
    <lineage>
        <taxon>Viruses</taxon>
        <taxon>Duplodnaviria</taxon>
        <taxon>Heunggongvirae</taxon>
        <taxon>Uroviricota</taxon>
        <taxon>Caudoviricetes</taxon>
    </lineage>
</organism>
<evidence type="ECO:0000313" key="1">
    <source>
        <dbReference type="EMBL" id="DAE05741.1"/>
    </source>
</evidence>
<dbReference type="EMBL" id="BK015415">
    <property type="protein sequence ID" value="DAE05741.1"/>
    <property type="molecule type" value="Genomic_DNA"/>
</dbReference>
<accession>A0A8S5PGK2</accession>
<proteinExistence type="predicted"/>